<proteinExistence type="predicted"/>
<keyword evidence="4" id="KW-1185">Reference proteome</keyword>
<keyword evidence="1" id="KW-0175">Coiled coil</keyword>
<dbReference type="HOGENOM" id="CLU_343479_0_0_6"/>
<dbReference type="KEGG" id="hhc:M911_06770"/>
<dbReference type="AlphaFoldDB" id="W8KPG0"/>
<dbReference type="InterPro" id="IPR029044">
    <property type="entry name" value="Nucleotide-diphossugar_trans"/>
</dbReference>
<dbReference type="PATRIC" id="fig|1354791.3.peg.1816"/>
<reference evidence="4" key="2">
    <citation type="submission" date="2014-02" db="EMBL/GenBank/DDBJ databases">
        <title>Draft Genome Sequence of extremely halophilic bacteria Halorhodospira halochloris.</title>
        <authorList>
            <person name="Singh K.S."/>
        </authorList>
    </citation>
    <scope>NUCLEOTIDE SEQUENCE [LARGE SCALE GENOMIC DNA]</scope>
    <source>
        <strain evidence="4">A</strain>
    </source>
</reference>
<gene>
    <name evidence="3" type="ORF">M911_06770</name>
</gene>
<feature type="domain" description="Glycosyltransferase 2-like" evidence="2">
    <location>
        <begin position="422"/>
        <end position="589"/>
    </location>
</feature>
<dbReference type="PANTHER" id="PTHR43685">
    <property type="entry name" value="GLYCOSYLTRANSFERASE"/>
    <property type="match status" value="1"/>
</dbReference>
<organism evidence="3 4">
    <name type="scientific">Ectothiorhodospira haloalkaliphila</name>
    <dbReference type="NCBI Taxonomy" id="421628"/>
    <lineage>
        <taxon>Bacteria</taxon>
        <taxon>Pseudomonadati</taxon>
        <taxon>Pseudomonadota</taxon>
        <taxon>Gammaproteobacteria</taxon>
        <taxon>Chromatiales</taxon>
        <taxon>Ectothiorhodospiraceae</taxon>
        <taxon>Ectothiorhodospira</taxon>
    </lineage>
</organism>
<dbReference type="Proteomes" id="UP000019442">
    <property type="component" value="Chromosome"/>
</dbReference>
<keyword evidence="3" id="KW-0808">Transferase</keyword>
<dbReference type="PANTHER" id="PTHR43685:SF2">
    <property type="entry name" value="GLYCOSYLTRANSFERASE 2-LIKE DOMAIN-CONTAINING PROTEIN"/>
    <property type="match status" value="1"/>
</dbReference>
<dbReference type="Gene3D" id="3.90.550.10">
    <property type="entry name" value="Spore Coat Polysaccharide Biosynthesis Protein SpsA, Chain A"/>
    <property type="match status" value="1"/>
</dbReference>
<dbReference type="GO" id="GO:0016740">
    <property type="term" value="F:transferase activity"/>
    <property type="evidence" value="ECO:0007669"/>
    <property type="project" value="UniProtKB-KW"/>
</dbReference>
<name>W8KPG0_9GAMM</name>
<accession>W8KPG0</accession>
<sequence length="860" mass="96384">MSLVIMKWTSTHQFGHDALGPVVNVFMARLHAYLRQCDDADHKILFALRAGLRIKDLYQTWLSAREAEPPENMALLRTSRMMAIKAAYLAAPTIAVTALGRELDGAPLNDIIRSVLNREITSGRCPEPPQVRQMPLHDFLNQGDQVAQFVRRYLNRQSDLYASYLNRLAGSAERLILVDSGWRGTTQLLLEQAFPNYGWEGVYFGCSGQNEILGLRPGPMHGLMFDSDLYQPDKPETAFLIHRHLVESLFEPGIPSIEQIEPEDIGSHLQVSDLLENELRENWDNAYDGVRTYLCAHATDPLSKIATDYRLAMERLADLLCHPTEDDIVYACGKMRSHDLGRLGEVTSVMPPKDRFDGDSPELRIKEAIWQTAQAALEHPVELAKAAQKKIIGGLMGNPAGQYFAAPTDGTEEAAAVGRVAIITRTKNRPLLLRRAAESVASQTYNDYSWVIVNDGGSVEDVQKVLEDAAVDPSKVTICSNSRSLGMEAASNVGIRASESEYVVIHDDDDSWHPDFLKETVAFLSQNRRVYAGVITKTLYVSEEIRGHAVIEHGRWPYNDWVQNIQISEMVVGNIFAPIAFVFRRDIWEQIKGFDENLPVLGDWDFNIRFLMKSDIGVLPKPLAYYHHRDRGNSGGTYSNSVIGGLNRHAAYNAIVRNKYIRLAGTNGDYAALAVLMGTGFGQQDVRHRLDNAREQIIARSGQPLQTQSKDIAALRQEVLAATAAAEGLKEKLDHIGRPESTLNKDVDQLRQEAVSAKITAKQLQETLDHRWVMLHMAASEIIRARNLNMQIPTLLEQISGLVEEYAQSTPLHSPPDFNEKKYLDQYVDVVKAIQDGLVKCGFDHYFKHGRIEGRSRNTK</sequence>
<evidence type="ECO:0000313" key="4">
    <source>
        <dbReference type="Proteomes" id="UP000019442"/>
    </source>
</evidence>
<protein>
    <submittedName>
        <fullName evidence="3">Glycosyl transferase family 2</fullName>
    </submittedName>
</protein>
<evidence type="ECO:0000313" key="3">
    <source>
        <dbReference type="EMBL" id="AHK78907.1"/>
    </source>
</evidence>
<dbReference type="EMBL" id="CP007268">
    <property type="protein sequence ID" value="AHK78907.1"/>
    <property type="molecule type" value="Genomic_DNA"/>
</dbReference>
<evidence type="ECO:0000256" key="1">
    <source>
        <dbReference type="SAM" id="Coils"/>
    </source>
</evidence>
<dbReference type="InterPro" id="IPR001173">
    <property type="entry name" value="Glyco_trans_2-like"/>
</dbReference>
<dbReference type="SUPFAM" id="SSF53448">
    <property type="entry name" value="Nucleotide-diphospho-sugar transferases"/>
    <property type="match status" value="1"/>
</dbReference>
<reference evidence="3 4" key="1">
    <citation type="journal article" date="2014" name="J Genomics">
        <title>Draft Genome Sequence of the Extremely Halophilic Phototrophic Purple Sulfur Bacterium Halorhodospira halochloris.</title>
        <authorList>
            <person name="Singh K.S."/>
            <person name="Kirksey J."/>
            <person name="Hoff W.D."/>
            <person name="Deole R."/>
        </authorList>
    </citation>
    <scope>NUCLEOTIDE SEQUENCE [LARGE SCALE GENOMIC DNA]</scope>
    <source>
        <strain evidence="3 4">A</strain>
    </source>
</reference>
<evidence type="ECO:0000259" key="2">
    <source>
        <dbReference type="Pfam" id="PF00535"/>
    </source>
</evidence>
<feature type="coiled-coil region" evidence="1">
    <location>
        <begin position="712"/>
        <end position="767"/>
    </location>
</feature>
<dbReference type="Pfam" id="PF00535">
    <property type="entry name" value="Glycos_transf_2"/>
    <property type="match status" value="1"/>
</dbReference>
<dbReference type="InterPro" id="IPR050834">
    <property type="entry name" value="Glycosyltransf_2"/>
</dbReference>